<keyword evidence="2" id="KW-1185">Reference proteome</keyword>
<gene>
    <name evidence="1" type="ORF">HDG40_001283</name>
</gene>
<name>A0A7W8Q4N0_PARAM</name>
<evidence type="ECO:0000313" key="2">
    <source>
        <dbReference type="Proteomes" id="UP000592780"/>
    </source>
</evidence>
<accession>A0A7W8Q4N0</accession>
<reference evidence="1 2" key="1">
    <citation type="submission" date="2020-08" db="EMBL/GenBank/DDBJ databases">
        <title>Genomic Encyclopedia of Type Strains, Phase IV (KMG-V): Genome sequencing to study the core and pangenomes of soil and plant-associated prokaryotes.</title>
        <authorList>
            <person name="Whitman W."/>
        </authorList>
    </citation>
    <scope>NUCLEOTIDE SEQUENCE [LARGE SCALE GENOMIC DNA]</scope>
    <source>
        <strain evidence="1 2">JPY158</strain>
    </source>
</reference>
<organism evidence="1 2">
    <name type="scientific">Paraburkholderia atlantica</name>
    <dbReference type="NCBI Taxonomy" id="2654982"/>
    <lineage>
        <taxon>Bacteria</taxon>
        <taxon>Pseudomonadati</taxon>
        <taxon>Pseudomonadota</taxon>
        <taxon>Betaproteobacteria</taxon>
        <taxon>Burkholderiales</taxon>
        <taxon>Burkholderiaceae</taxon>
        <taxon>Paraburkholderia</taxon>
    </lineage>
</organism>
<protein>
    <submittedName>
        <fullName evidence="1">Uncharacterized protein</fullName>
    </submittedName>
</protein>
<dbReference type="Proteomes" id="UP000592780">
    <property type="component" value="Unassembled WGS sequence"/>
</dbReference>
<evidence type="ECO:0000313" key="1">
    <source>
        <dbReference type="EMBL" id="MBB5423141.1"/>
    </source>
</evidence>
<dbReference type="EMBL" id="JACHDD010000002">
    <property type="protein sequence ID" value="MBB5423141.1"/>
    <property type="molecule type" value="Genomic_DNA"/>
</dbReference>
<dbReference type="AlphaFoldDB" id="A0A7W8Q4N0"/>
<comment type="caution">
    <text evidence="1">The sequence shown here is derived from an EMBL/GenBank/DDBJ whole genome shotgun (WGS) entry which is preliminary data.</text>
</comment>
<proteinExistence type="predicted"/>
<sequence>MPPPGHFMQFSRPTPKVIPLAATERPWGRSIIYIDFHQHLMRLI</sequence>